<dbReference type="EMBL" id="AP023367">
    <property type="protein sequence ID" value="BCJ94858.1"/>
    <property type="molecule type" value="Genomic_DNA"/>
</dbReference>
<dbReference type="Gene3D" id="3.40.640.10">
    <property type="entry name" value="Type I PLP-dependent aspartate aminotransferase-like (Major domain)"/>
    <property type="match status" value="1"/>
</dbReference>
<dbReference type="GO" id="GO:0000271">
    <property type="term" value="P:polysaccharide biosynthetic process"/>
    <property type="evidence" value="ECO:0007669"/>
    <property type="project" value="TreeGrafter"/>
</dbReference>
<dbReference type="Proteomes" id="UP000515561">
    <property type="component" value="Chromosome"/>
</dbReference>
<evidence type="ECO:0000313" key="3">
    <source>
        <dbReference type="Proteomes" id="UP000515561"/>
    </source>
</evidence>
<evidence type="ECO:0000313" key="2">
    <source>
        <dbReference type="EMBL" id="BCJ94858.1"/>
    </source>
</evidence>
<dbReference type="GO" id="GO:0030170">
    <property type="term" value="F:pyridoxal phosphate binding"/>
    <property type="evidence" value="ECO:0007669"/>
    <property type="project" value="TreeGrafter"/>
</dbReference>
<dbReference type="SUPFAM" id="SSF53383">
    <property type="entry name" value="PLP-dependent transferases"/>
    <property type="match status" value="1"/>
</dbReference>
<keyword evidence="2" id="KW-0808">Transferase</keyword>
<dbReference type="PANTHER" id="PTHR30244:SF34">
    <property type="entry name" value="DTDP-4-AMINO-4,6-DIDEOXYGALACTOSE TRANSAMINASE"/>
    <property type="match status" value="1"/>
</dbReference>
<dbReference type="PIRSF" id="PIRSF000390">
    <property type="entry name" value="PLP_StrS"/>
    <property type="match status" value="1"/>
</dbReference>
<organism evidence="2 3">
    <name type="scientific">Anaerocolumna cellulosilytica</name>
    <dbReference type="NCBI Taxonomy" id="433286"/>
    <lineage>
        <taxon>Bacteria</taxon>
        <taxon>Bacillati</taxon>
        <taxon>Bacillota</taxon>
        <taxon>Clostridia</taxon>
        <taxon>Lachnospirales</taxon>
        <taxon>Lachnospiraceae</taxon>
        <taxon>Anaerocolumna</taxon>
    </lineage>
</organism>
<dbReference type="GO" id="GO:0008483">
    <property type="term" value="F:transaminase activity"/>
    <property type="evidence" value="ECO:0007669"/>
    <property type="project" value="UniProtKB-KW"/>
</dbReference>
<accession>A0A6S6R781</accession>
<keyword evidence="2" id="KW-0032">Aminotransferase</keyword>
<protein>
    <submittedName>
        <fullName evidence="2">Aminotransferase DegT</fullName>
    </submittedName>
</protein>
<dbReference type="InterPro" id="IPR015422">
    <property type="entry name" value="PyrdxlP-dep_Trfase_small"/>
</dbReference>
<dbReference type="CDD" id="cd00616">
    <property type="entry name" value="AHBA_syn"/>
    <property type="match status" value="1"/>
</dbReference>
<dbReference type="Gene3D" id="3.90.1150.10">
    <property type="entry name" value="Aspartate Aminotransferase, domain 1"/>
    <property type="match status" value="1"/>
</dbReference>
<proteinExistence type="inferred from homology"/>
<keyword evidence="3" id="KW-1185">Reference proteome</keyword>
<comment type="similarity">
    <text evidence="1">Belongs to the DegT/DnrJ/EryC1 family.</text>
</comment>
<gene>
    <name evidence="2" type="ORF">acsn021_24270</name>
</gene>
<dbReference type="Pfam" id="PF01041">
    <property type="entry name" value="DegT_DnrJ_EryC1"/>
    <property type="match status" value="1"/>
</dbReference>
<dbReference type="InterPro" id="IPR000653">
    <property type="entry name" value="DegT/StrS_aminotransferase"/>
</dbReference>
<dbReference type="AlphaFoldDB" id="A0A6S6R781"/>
<evidence type="ECO:0000256" key="1">
    <source>
        <dbReference type="RuleBase" id="RU004508"/>
    </source>
</evidence>
<keyword evidence="1" id="KW-0663">Pyridoxal phosphate</keyword>
<sequence length="375" mass="41724">MNIPSLKIKFEDEEKSFILREIEECLTTGQLSQGTKVLRFEEELASFVKVKHAVAVNSGSSAIEVMMRTLGVEGKEVLVPTNTFLATAMGVLLAGGVVRLVDTDPKTFSVSLEELKKRVTKKTTGVIIVHIGGIITPEIDKIAAWCKQEGIWLFEDAAHALGSTLNGKHAGSFGIAGEYSLFATKVITSGEGGSIVTNSEELTEKMRLYRNHGKPKPWETYHTQVGANYRMSEITSIMAYSQLKRLGNILQEREAIAKRYTDMLKSNSELTLINPMCNSNWYKYIILLPKGIERDLLKQKMKEKGVNLQGEVYGVPLHRQPIAVQLGFEGDFSNADDVCSRHICLPIYQDLTVEQQDYIVTVLQDTLENIKNGGH</sequence>
<dbReference type="KEGG" id="acel:acsn021_24270"/>
<name>A0A6S6R781_9FIRM</name>
<dbReference type="InterPro" id="IPR015421">
    <property type="entry name" value="PyrdxlP-dep_Trfase_major"/>
</dbReference>
<reference evidence="2 3" key="1">
    <citation type="journal article" date="2016" name="Int. J. Syst. Evol. Microbiol.">
        <title>Descriptions of Anaerotaenia torta gen. nov., sp. nov. and Anaerocolumna cellulosilytica gen. nov., sp. nov. isolated from a methanogenic reactor of cattle waste.</title>
        <authorList>
            <person name="Uek A."/>
            <person name="Ohtaki Y."/>
            <person name="Kaku N."/>
            <person name="Ueki K."/>
        </authorList>
    </citation>
    <scope>NUCLEOTIDE SEQUENCE [LARGE SCALE GENOMIC DNA]</scope>
    <source>
        <strain evidence="2 3">SN021</strain>
    </source>
</reference>
<dbReference type="InterPro" id="IPR015424">
    <property type="entry name" value="PyrdxlP-dep_Trfase"/>
</dbReference>
<dbReference type="RefSeq" id="WP_197978573.1">
    <property type="nucleotide sequence ID" value="NZ_AP023367.1"/>
</dbReference>
<dbReference type="PANTHER" id="PTHR30244">
    <property type="entry name" value="TRANSAMINASE"/>
    <property type="match status" value="1"/>
</dbReference>